<proteinExistence type="predicted"/>
<dbReference type="InterPro" id="IPR004398">
    <property type="entry name" value="RNA_MeTrfase_RsmD"/>
</dbReference>
<keyword evidence="4" id="KW-1185">Reference proteome</keyword>
<dbReference type="Pfam" id="PF03602">
    <property type="entry name" value="Cons_hypoth95"/>
    <property type="match status" value="1"/>
</dbReference>
<evidence type="ECO:0000256" key="1">
    <source>
        <dbReference type="ARBA" id="ARBA00022603"/>
    </source>
</evidence>
<dbReference type="OrthoDB" id="9803017at2"/>
<reference evidence="4" key="1">
    <citation type="submission" date="2017-02" db="EMBL/GenBank/DDBJ databases">
        <authorList>
            <person name="Dridi B."/>
        </authorList>
    </citation>
    <scope>NUCLEOTIDE SEQUENCE [LARGE SCALE GENOMIC DNA]</scope>
    <source>
        <strain evidence="4">bH819</strain>
    </source>
</reference>
<dbReference type="EC" id="2.1.1.-" evidence="3"/>
<dbReference type="PIRSF" id="PIRSF004553">
    <property type="entry name" value="CHP00095"/>
    <property type="match status" value="1"/>
</dbReference>
<dbReference type="GO" id="GO:0008168">
    <property type="term" value="F:methyltransferase activity"/>
    <property type="evidence" value="ECO:0007669"/>
    <property type="project" value="UniProtKB-KW"/>
</dbReference>
<dbReference type="PANTHER" id="PTHR43542:SF1">
    <property type="entry name" value="METHYLTRANSFERASE"/>
    <property type="match status" value="1"/>
</dbReference>
<dbReference type="EMBL" id="FWFD01000015">
    <property type="protein sequence ID" value="SLM86692.1"/>
    <property type="molecule type" value="Genomic_DNA"/>
</dbReference>
<keyword evidence="2 3" id="KW-0808">Transferase</keyword>
<dbReference type="PANTHER" id="PTHR43542">
    <property type="entry name" value="METHYLTRANSFERASE"/>
    <property type="match status" value="1"/>
</dbReference>
<name>A0A1X6WR32_9ENTE</name>
<dbReference type="PROSITE" id="PS00092">
    <property type="entry name" value="N6_MTASE"/>
    <property type="match status" value="1"/>
</dbReference>
<protein>
    <submittedName>
        <fullName evidence="3">Ribosomal RNA small subunit methyltransferase D</fullName>
        <ecNumber evidence="3">2.1.1.-</ecNumber>
    </submittedName>
</protein>
<dbReference type="InterPro" id="IPR029063">
    <property type="entry name" value="SAM-dependent_MTases_sf"/>
</dbReference>
<dbReference type="GO" id="GO:0003676">
    <property type="term" value="F:nucleic acid binding"/>
    <property type="evidence" value="ECO:0007669"/>
    <property type="project" value="InterPro"/>
</dbReference>
<dbReference type="Gene3D" id="3.40.50.150">
    <property type="entry name" value="Vaccinia Virus protein VP39"/>
    <property type="match status" value="1"/>
</dbReference>
<gene>
    <name evidence="3" type="ORF">FM121_11395</name>
</gene>
<evidence type="ECO:0000256" key="2">
    <source>
        <dbReference type="ARBA" id="ARBA00022679"/>
    </source>
</evidence>
<evidence type="ECO:0000313" key="3">
    <source>
        <dbReference type="EMBL" id="SLM86692.1"/>
    </source>
</evidence>
<dbReference type="AlphaFoldDB" id="A0A1X6WR32"/>
<dbReference type="NCBIfam" id="TIGR00095">
    <property type="entry name" value="16S rRNA (guanine(966)-N(2))-methyltransferase RsmD"/>
    <property type="match status" value="1"/>
</dbReference>
<accession>A0A1X6WR32</accession>
<keyword evidence="1 3" id="KW-0489">Methyltransferase</keyword>
<dbReference type="RefSeq" id="WP_086952306.1">
    <property type="nucleotide sequence ID" value="NZ_FWFD01000015.1"/>
</dbReference>
<evidence type="ECO:0000313" key="4">
    <source>
        <dbReference type="Proteomes" id="UP000195918"/>
    </source>
</evidence>
<dbReference type="GO" id="GO:0031167">
    <property type="term" value="P:rRNA methylation"/>
    <property type="evidence" value="ECO:0007669"/>
    <property type="project" value="InterPro"/>
</dbReference>
<organism evidence="3 4">
    <name type="scientific">Vagococcus fluvialis bH819</name>
    <dbReference type="NCBI Taxonomy" id="1255619"/>
    <lineage>
        <taxon>Bacteria</taxon>
        <taxon>Bacillati</taxon>
        <taxon>Bacillota</taxon>
        <taxon>Bacilli</taxon>
        <taxon>Lactobacillales</taxon>
        <taxon>Enterococcaceae</taxon>
        <taxon>Vagococcus</taxon>
    </lineage>
</organism>
<sequence length="186" mass="20857">MRVIAGNFKGRKLNSLSGDNTRPTSDKIKGSVFNMIGPYFDDEVVLDLYSGSGNLAIEAVSRGAKKAYCFDNHFQAISIINENIALTKQGSDFVVKKMDADKALDWLASNKVSFDLVFLDPPYAKQTIETQLEKMMELNLLAPFCKVVCETDKFVDLPETINELSLTKSQNYGTTKVTIYRYIKED</sequence>
<dbReference type="SUPFAM" id="SSF53335">
    <property type="entry name" value="S-adenosyl-L-methionine-dependent methyltransferases"/>
    <property type="match status" value="1"/>
</dbReference>
<dbReference type="Proteomes" id="UP000195918">
    <property type="component" value="Unassembled WGS sequence"/>
</dbReference>
<dbReference type="CDD" id="cd02440">
    <property type="entry name" value="AdoMet_MTases"/>
    <property type="match status" value="1"/>
</dbReference>
<dbReference type="InterPro" id="IPR002052">
    <property type="entry name" value="DNA_methylase_N6_adenine_CS"/>
</dbReference>